<dbReference type="AlphaFoldDB" id="A0A8J2Z7R3"/>
<reference evidence="2 3" key="1">
    <citation type="journal article" date="2014" name="Int. J. Syst. Evol. Microbiol.">
        <title>Complete genome sequence of Corynebacterium casei LMG S-19264T (=DSM 44701T), isolated from a smear-ripened cheese.</title>
        <authorList>
            <consortium name="US DOE Joint Genome Institute (JGI-PGF)"/>
            <person name="Walter F."/>
            <person name="Albersmeier A."/>
            <person name="Kalinowski J."/>
            <person name="Ruckert C."/>
        </authorList>
    </citation>
    <scope>NUCLEOTIDE SEQUENCE [LARGE SCALE GENOMIC DNA]</scope>
    <source>
        <strain evidence="2 3">CGMCC 1.16330</strain>
    </source>
</reference>
<name>A0A8J2Z7R3_9PROT</name>
<dbReference type="InterPro" id="IPR025358">
    <property type="entry name" value="DUF4262"/>
</dbReference>
<gene>
    <name evidence="2" type="ORF">GCM10010964_01740</name>
</gene>
<dbReference type="Pfam" id="PF14081">
    <property type="entry name" value="DUF4262"/>
    <property type="match status" value="1"/>
</dbReference>
<dbReference type="Proteomes" id="UP000597507">
    <property type="component" value="Unassembled WGS sequence"/>
</dbReference>
<evidence type="ECO:0008006" key="4">
    <source>
        <dbReference type="Google" id="ProtNLM"/>
    </source>
</evidence>
<dbReference type="EMBL" id="BMKS01000001">
    <property type="protein sequence ID" value="GGG17136.1"/>
    <property type="molecule type" value="Genomic_DNA"/>
</dbReference>
<protein>
    <recommendedName>
        <fullName evidence="4">DUF4262 domain-containing protein</fullName>
    </recommendedName>
</protein>
<organism evidence="2 3">
    <name type="scientific">Caldovatus sediminis</name>
    <dbReference type="NCBI Taxonomy" id="2041189"/>
    <lineage>
        <taxon>Bacteria</taxon>
        <taxon>Pseudomonadati</taxon>
        <taxon>Pseudomonadota</taxon>
        <taxon>Alphaproteobacteria</taxon>
        <taxon>Acetobacterales</taxon>
        <taxon>Roseomonadaceae</taxon>
        <taxon>Caldovatus</taxon>
    </lineage>
</organism>
<dbReference type="RefSeq" id="WP_188897475.1">
    <property type="nucleotide sequence ID" value="NZ_BMKS01000001.1"/>
</dbReference>
<evidence type="ECO:0000313" key="3">
    <source>
        <dbReference type="Proteomes" id="UP000597507"/>
    </source>
</evidence>
<comment type="caution">
    <text evidence="2">The sequence shown here is derived from an EMBL/GenBank/DDBJ whole genome shotgun (WGS) entry which is preliminary data.</text>
</comment>
<feature type="compositionally biased region" description="Basic residues" evidence="1">
    <location>
        <begin position="173"/>
        <end position="183"/>
    </location>
</feature>
<sequence>MTQGGHDTGGAATDIGPALRQVIDRVAEAIARRGWAVVAVGAEGERPPFAYTVGLETGFDHPEVVLVGNFSQRIVQGVLGAAGERVKAGARFEPGERVSEVVPRLAVAFDAVRADAAQEHLQIADLVQGDRLDRAVRAVQVFLPDAAGRFPWDRGCDARMAHSQTGLGLGPPRRPRGGAIRRA</sequence>
<keyword evidence="3" id="KW-1185">Reference proteome</keyword>
<evidence type="ECO:0000313" key="2">
    <source>
        <dbReference type="EMBL" id="GGG17136.1"/>
    </source>
</evidence>
<accession>A0A8J2Z7R3</accession>
<proteinExistence type="predicted"/>
<evidence type="ECO:0000256" key="1">
    <source>
        <dbReference type="SAM" id="MobiDB-lite"/>
    </source>
</evidence>
<feature type="region of interest" description="Disordered" evidence="1">
    <location>
        <begin position="162"/>
        <end position="183"/>
    </location>
</feature>